<sequence>MAPTKKSTQTQTRSPPKPFDLDHFRRKIIAERYWNKPWFERKHGLFVGELPPRTPEPERWRAWENRHKEAYRRKLEAEAFRIANNLAYLDEQGDSAMPDITKPARTPKSSVARKTDSKQSSRIPPSATVKKADSNQSSRIPPSATVKEADSSQLSRVPQTSTVEKTDGWTKFVKGGEGTYEQPVEIVKGADSADVEMKDVPEQRPSLPEQQPSLVKKEQKQKRIKVEREPTSPAKVNAGSEKCANSFILNGAPSDVPRPVAPSVPVQSASEKPRPQVSKSSSTGEIFLHAAENYKYPLNTKWRIYGMDQFDMALSDLENPNSTLNSAKRDRPWRVIRLGKDSMENQVKSGPTRPGGRGRWERHCRVEKRPARRTI</sequence>
<feature type="region of interest" description="Disordered" evidence="1">
    <location>
        <begin position="1"/>
        <end position="21"/>
    </location>
</feature>
<feature type="compositionally biased region" description="Polar residues" evidence="1">
    <location>
        <begin position="151"/>
        <end position="163"/>
    </location>
</feature>
<dbReference type="EMBL" id="JAPDRK010000007">
    <property type="protein sequence ID" value="KAJ9610414.1"/>
    <property type="molecule type" value="Genomic_DNA"/>
</dbReference>
<evidence type="ECO:0000313" key="3">
    <source>
        <dbReference type="Proteomes" id="UP001172673"/>
    </source>
</evidence>
<evidence type="ECO:0000256" key="1">
    <source>
        <dbReference type="SAM" id="MobiDB-lite"/>
    </source>
</evidence>
<protein>
    <submittedName>
        <fullName evidence="2">Uncharacterized protein</fullName>
    </submittedName>
</protein>
<evidence type="ECO:0000313" key="2">
    <source>
        <dbReference type="EMBL" id="KAJ9610414.1"/>
    </source>
</evidence>
<keyword evidence="3" id="KW-1185">Reference proteome</keyword>
<accession>A0AA38XC58</accession>
<feature type="compositionally biased region" description="Polar residues" evidence="1">
    <location>
        <begin position="1"/>
        <end position="14"/>
    </location>
</feature>
<feature type="region of interest" description="Disordered" evidence="1">
    <location>
        <begin position="198"/>
        <end position="282"/>
    </location>
</feature>
<dbReference type="AlphaFoldDB" id="A0AA38XC58"/>
<reference evidence="2" key="1">
    <citation type="submission" date="2022-10" db="EMBL/GenBank/DDBJ databases">
        <title>Culturing micro-colonial fungi from biological soil crusts in the Mojave desert and describing Neophaeococcomyces mojavensis, and introducing the new genera and species Taxawa tesnikishii.</title>
        <authorList>
            <person name="Kurbessoian T."/>
            <person name="Stajich J.E."/>
        </authorList>
    </citation>
    <scope>NUCLEOTIDE SEQUENCE</scope>
    <source>
        <strain evidence="2">TK_41</strain>
    </source>
</reference>
<organism evidence="2 3">
    <name type="scientific">Cladophialophora chaetospira</name>
    <dbReference type="NCBI Taxonomy" id="386627"/>
    <lineage>
        <taxon>Eukaryota</taxon>
        <taxon>Fungi</taxon>
        <taxon>Dikarya</taxon>
        <taxon>Ascomycota</taxon>
        <taxon>Pezizomycotina</taxon>
        <taxon>Eurotiomycetes</taxon>
        <taxon>Chaetothyriomycetidae</taxon>
        <taxon>Chaetothyriales</taxon>
        <taxon>Herpotrichiellaceae</taxon>
        <taxon>Cladophialophora</taxon>
    </lineage>
</organism>
<comment type="caution">
    <text evidence="2">The sequence shown here is derived from an EMBL/GenBank/DDBJ whole genome shotgun (WGS) entry which is preliminary data.</text>
</comment>
<proteinExistence type="predicted"/>
<feature type="region of interest" description="Disordered" evidence="1">
    <location>
        <begin position="94"/>
        <end position="176"/>
    </location>
</feature>
<gene>
    <name evidence="2" type="ORF">H2200_005191</name>
</gene>
<name>A0AA38XC58_9EURO</name>
<dbReference type="Proteomes" id="UP001172673">
    <property type="component" value="Unassembled WGS sequence"/>
</dbReference>